<dbReference type="EMBL" id="PYOZ01000017">
    <property type="protein sequence ID" value="PSX43430.1"/>
    <property type="molecule type" value="Genomic_DNA"/>
</dbReference>
<name>A0AAX0YPY8_9GAMM</name>
<evidence type="ECO:0000313" key="2">
    <source>
        <dbReference type="Proteomes" id="UP000240728"/>
    </source>
</evidence>
<keyword evidence="2" id="KW-1185">Reference proteome</keyword>
<organism evidence="1 2">
    <name type="scientific">Photobacterium kishitanii</name>
    <dbReference type="NCBI Taxonomy" id="318456"/>
    <lineage>
        <taxon>Bacteria</taxon>
        <taxon>Pseudomonadati</taxon>
        <taxon>Pseudomonadota</taxon>
        <taxon>Gammaproteobacteria</taxon>
        <taxon>Vibrionales</taxon>
        <taxon>Vibrionaceae</taxon>
        <taxon>Photobacterium</taxon>
    </lineage>
</organism>
<keyword evidence="1" id="KW-0067">ATP-binding</keyword>
<dbReference type="SUPFAM" id="SSF55874">
    <property type="entry name" value="ATPase domain of HSP90 chaperone/DNA topoisomerase II/histidine kinase"/>
    <property type="match status" value="1"/>
</dbReference>
<dbReference type="RefSeq" id="WP_052957510.1">
    <property type="nucleotide sequence ID" value="NZ_JZTB01000068.1"/>
</dbReference>
<dbReference type="AlphaFoldDB" id="A0AAX0YPY8"/>
<dbReference type="InterPro" id="IPR036890">
    <property type="entry name" value="HATPase_C_sf"/>
</dbReference>
<proteinExistence type="predicted"/>
<dbReference type="Proteomes" id="UP000240728">
    <property type="component" value="Unassembled WGS sequence"/>
</dbReference>
<reference evidence="1 2" key="1">
    <citation type="submission" date="2018-01" db="EMBL/GenBank/DDBJ databases">
        <title>Whole genome sequencing of Histamine producing bacteria.</title>
        <authorList>
            <person name="Butler K."/>
        </authorList>
    </citation>
    <scope>NUCLEOTIDE SEQUENCE [LARGE SCALE GENOMIC DNA]</scope>
    <source>
        <strain evidence="1 2">A1-4</strain>
    </source>
</reference>
<comment type="caution">
    <text evidence="1">The sequence shown here is derived from an EMBL/GenBank/DDBJ whole genome shotgun (WGS) entry which is preliminary data.</text>
</comment>
<protein>
    <submittedName>
        <fullName evidence="1">ATP-binding protein</fullName>
    </submittedName>
</protein>
<accession>A0AAX0YPY8</accession>
<dbReference type="GO" id="GO:0005524">
    <property type="term" value="F:ATP binding"/>
    <property type="evidence" value="ECO:0007669"/>
    <property type="project" value="UniProtKB-KW"/>
</dbReference>
<gene>
    <name evidence="1" type="ORF">C0W53_19305</name>
</gene>
<evidence type="ECO:0000313" key="1">
    <source>
        <dbReference type="EMBL" id="PSX43430.1"/>
    </source>
</evidence>
<keyword evidence="1" id="KW-0547">Nucleotide-binding</keyword>
<sequence length="360" mass="41194">MTFEYRVNEVLKTQNGSTTKEISETLNECPKKLYTYLINNKNYMFENDLWYKKKDAVVITFETERSWLDEQKTEAILKAYPNVWNDDVTNITLRFVDCSILLESISRIVAFINQLTFHNKKVTADFTSCKIPFYYLCRAGVFDLVHKSVNVKPKVKDCASEFGSTKTLIEFGKIAPYSTKTELPKKLQAAFSNFTNEELARRAFTFISEFINNIIEHSHTPSAGFAALQCYQGKRQKIQTVFSDNGKGIINTLRAVLKDRYPELEQKYPQDIPHHNAELLKEVFTKGGISGADDDEYKGRGLGFKASADKASQFNAKITIRQEIFALHLTYSDGKLSHSDVTFNLLKLNGTHIVFDIYLD</sequence>
<dbReference type="Gene3D" id="3.30.565.10">
    <property type="entry name" value="Histidine kinase-like ATPase, C-terminal domain"/>
    <property type="match status" value="1"/>
</dbReference>